<dbReference type="CDD" id="cd01675">
    <property type="entry name" value="RNR_III"/>
    <property type="match status" value="1"/>
</dbReference>
<dbReference type="InterPro" id="IPR012833">
    <property type="entry name" value="NrdD"/>
</dbReference>
<dbReference type="Gene3D" id="3.20.70.20">
    <property type="match status" value="1"/>
</dbReference>
<gene>
    <name evidence="4" type="primary">nrdD</name>
    <name evidence="4" type="ORF">BN201_0056</name>
</gene>
<organism evidence="4 5">
    <name type="scientific">Enterobacteria phage GEC-3S</name>
    <dbReference type="NCBI Taxonomy" id="1222338"/>
    <lineage>
        <taxon>Viruses</taxon>
        <taxon>Duplodnaviria</taxon>
        <taxon>Heunggongvirae</taxon>
        <taxon>Uroviricota</taxon>
        <taxon>Caudoviricetes</taxon>
        <taxon>Pantevenvirales</taxon>
        <taxon>Straboviridae</taxon>
        <taxon>Krischvirus</taxon>
        <taxon>Krischvirus gec3s</taxon>
    </lineage>
</organism>
<feature type="modified residue" description="Glycine radical" evidence="2">
    <location>
        <position position="595"/>
    </location>
</feature>
<accession>A0A0B7MJ31</accession>
<dbReference type="PANTHER" id="PTHR21075">
    <property type="entry name" value="ANAEROBIC RIBONUCLEOSIDE-TRIPHOSPHATE REDUCTASE"/>
    <property type="match status" value="1"/>
</dbReference>
<keyword evidence="5" id="KW-1185">Reference proteome</keyword>
<keyword evidence="1 2" id="KW-0556">Organic radical</keyword>
<dbReference type="RefSeq" id="YP_009118739.1">
    <property type="nucleotide sequence ID" value="NC_025425.1"/>
</dbReference>
<dbReference type="GO" id="GO:0009265">
    <property type="term" value="P:2'-deoxyribonucleotide biosynthetic process"/>
    <property type="evidence" value="ECO:0007669"/>
    <property type="project" value="TreeGrafter"/>
</dbReference>
<reference evidence="4 5" key="1">
    <citation type="submission" date="2012-08" db="EMBL/GenBank/DDBJ databases">
        <title>Selection and characterization of a candidate therapeutic bacteriophage that lyses the German Escherichia coli O104:H4 outbreak strain.</title>
        <authorList>
            <person name="Merabishvilli M."/>
            <person name="De Vos D."/>
            <person name="Verbeken G."/>
            <person name="Kropinski A."/>
            <person name="Vandenheuvel D."/>
            <person name="Lavigne R."/>
            <person name="Wattiau P."/>
            <person name="Mast J."/>
            <person name="Ragimbeau C."/>
            <person name="Mossong J."/>
            <person name="Scheres J."/>
            <person name="Chanishvili N."/>
            <person name="Vaneechoutte M."/>
            <person name="Pirnay J.P."/>
        </authorList>
    </citation>
    <scope>NUCLEOTIDE SEQUENCE [LARGE SCALE GENOMIC DNA]</scope>
</reference>
<evidence type="ECO:0000256" key="1">
    <source>
        <dbReference type="ARBA" id="ARBA00022818"/>
    </source>
</evidence>
<dbReference type="GO" id="GO:0008998">
    <property type="term" value="F:ribonucleoside-triphosphate reductase (thioredoxin) activity"/>
    <property type="evidence" value="ECO:0007669"/>
    <property type="project" value="InterPro"/>
</dbReference>
<evidence type="ECO:0000313" key="5">
    <source>
        <dbReference type="Proteomes" id="UP000203896"/>
    </source>
</evidence>
<evidence type="ECO:0000256" key="2">
    <source>
        <dbReference type="PROSITE-ProRule" id="PRU00493"/>
    </source>
</evidence>
<dbReference type="GO" id="GO:0006260">
    <property type="term" value="P:DNA replication"/>
    <property type="evidence" value="ECO:0007669"/>
    <property type="project" value="InterPro"/>
</dbReference>
<dbReference type="NCBIfam" id="NF006732">
    <property type="entry name" value="PRK09263.1"/>
    <property type="match status" value="1"/>
</dbReference>
<dbReference type="SUPFAM" id="SSF51998">
    <property type="entry name" value="PFL-like glycyl radical enzymes"/>
    <property type="match status" value="1"/>
</dbReference>
<dbReference type="GeneID" id="23301102"/>
<dbReference type="InterPro" id="IPR019777">
    <property type="entry name" value="Form_AcTrfase_GR_CS"/>
</dbReference>
<name>A0A0B7MJ31_9CAUD</name>
<dbReference type="InterPro" id="IPR001150">
    <property type="entry name" value="Gly_radical"/>
</dbReference>
<dbReference type="Proteomes" id="UP000203896">
    <property type="component" value="Segment"/>
</dbReference>
<dbReference type="Pfam" id="PF13597">
    <property type="entry name" value="NRDD"/>
    <property type="match status" value="1"/>
</dbReference>
<dbReference type="PROSITE" id="PS51149">
    <property type="entry name" value="GLY_RADICAL_2"/>
    <property type="match status" value="1"/>
</dbReference>
<dbReference type="GO" id="GO:0004748">
    <property type="term" value="F:ribonucleoside-diphosphate reductase activity, thioredoxin disulfide as acceptor"/>
    <property type="evidence" value="ECO:0007669"/>
    <property type="project" value="TreeGrafter"/>
</dbReference>
<dbReference type="KEGG" id="vg:23301102"/>
<feature type="domain" description="Glycine radical" evidence="3">
    <location>
        <begin position="497"/>
        <end position="620"/>
    </location>
</feature>
<dbReference type="PROSITE" id="PS00850">
    <property type="entry name" value="GLY_RADICAL_1"/>
    <property type="match status" value="1"/>
</dbReference>
<protein>
    <submittedName>
        <fullName evidence="4">Putative anaerobic NTP reductase large subunit</fullName>
    </submittedName>
</protein>
<proteinExistence type="predicted"/>
<dbReference type="EMBL" id="HE978309">
    <property type="protein sequence ID" value="CEO90659.1"/>
    <property type="molecule type" value="Genomic_DNA"/>
</dbReference>
<dbReference type="PANTHER" id="PTHR21075:SF0">
    <property type="entry name" value="ANAEROBIC RIBONUCLEOSIDE-TRIPHOSPHATE REDUCTASE"/>
    <property type="match status" value="1"/>
</dbReference>
<dbReference type="NCBIfam" id="TIGR02487">
    <property type="entry name" value="NrdD"/>
    <property type="match status" value="1"/>
</dbReference>
<sequence length="620" mass="69520">MEKLIKDITEIATGKENEVSKENANKDARTFPTRRDLIAGAVSKQIAKTVLPEHIYKAHVDGDIHYHDMDYAPAMPFTNCCLVNLKDMLENGFKLGSAQIESPKSIGVACAVTAQIIAQVASHQYGGTTIANIDQVLAPYVEKTYHKHLADAETYGIKADTLYAQEKTEKETLDGYQALEYEINTLFSTNGQTPFVTLTFGMGTSWEEKLIQKAILKVRTKGLGKDGITPVFPKLVMFLEEGLNLKPEDPNYDIKQLALECSSKRLYPDYISAKNNRSITGSSVPVSPMGCRSFLGVWHNEKGEEVLDGRNNLGVVTLNLPRIALIAARRAGKASVMRRIELFEQELANRLPICFDALMSRVDALKGAKANVAPVLYTEGAFFRIHQNDEILEVLKDGRASISLGYIGLHEVLSVLFGVHPFDSEVAQRYGKHILKILRHYTEKWKDETGLGFSLYGTPAESLCYRFNRLDREQFGIVKGATDKDWYTNSFHLDVDRKVTPFEKIDFEKDYHWLASGGMISYVEFPDMKNNLKGLETVVDYAMDKLHYFGVNTPSDVCHVCGSTKEMRATESGFVCPDCGNDNLEKMNVIRRVSGYLGSVDLRPFNHGKHSEMVNRVKHM</sequence>
<dbReference type="OrthoDB" id="420at10239"/>
<evidence type="ECO:0000313" key="4">
    <source>
        <dbReference type="EMBL" id="CEO90659.1"/>
    </source>
</evidence>
<evidence type="ECO:0000259" key="3">
    <source>
        <dbReference type="PROSITE" id="PS51149"/>
    </source>
</evidence>